<feature type="signal peptide" evidence="1">
    <location>
        <begin position="1"/>
        <end position="21"/>
    </location>
</feature>
<dbReference type="Proteomes" id="UP000291078">
    <property type="component" value="Unassembled WGS sequence"/>
</dbReference>
<evidence type="ECO:0000256" key="1">
    <source>
        <dbReference type="SAM" id="SignalP"/>
    </source>
</evidence>
<keyword evidence="1" id="KW-0732">Signal</keyword>
<evidence type="ECO:0000313" key="2">
    <source>
        <dbReference type="EMBL" id="RZT29269.1"/>
    </source>
</evidence>
<organism evidence="2 3">
    <name type="scientific">Cupriavidus agavae</name>
    <dbReference type="NCBI Taxonomy" id="1001822"/>
    <lineage>
        <taxon>Bacteria</taxon>
        <taxon>Pseudomonadati</taxon>
        <taxon>Pseudomonadota</taxon>
        <taxon>Betaproteobacteria</taxon>
        <taxon>Burkholderiales</taxon>
        <taxon>Burkholderiaceae</taxon>
        <taxon>Cupriavidus</taxon>
    </lineage>
</organism>
<reference evidence="2 3" key="1">
    <citation type="journal article" date="2015" name="Stand. Genomic Sci.">
        <title>Genomic Encyclopedia of Bacterial and Archaeal Type Strains, Phase III: the genomes of soil and plant-associated and newly described type strains.</title>
        <authorList>
            <person name="Whitman W.B."/>
            <person name="Woyke T."/>
            <person name="Klenk H.P."/>
            <person name="Zhou Y."/>
            <person name="Lilburn T.G."/>
            <person name="Beck B.J."/>
            <person name="De Vos P."/>
            <person name="Vandamme P."/>
            <person name="Eisen J.A."/>
            <person name="Garrity G."/>
            <person name="Hugenholtz P."/>
            <person name="Kyrpides N.C."/>
        </authorList>
    </citation>
    <scope>NUCLEOTIDE SEQUENCE [LARGE SCALE GENOMIC DNA]</scope>
    <source>
        <strain evidence="2 3">ASC-9842</strain>
    </source>
</reference>
<sequence length="56" mass="5887">MRFTKFFTALALAGLSVSAFAGPDWTVIERARDAARHAHAASAQSQAQGACVQASH</sequence>
<dbReference type="AlphaFoldDB" id="A0A4V2FEC2"/>
<comment type="caution">
    <text evidence="2">The sequence shown here is derived from an EMBL/GenBank/DDBJ whole genome shotgun (WGS) entry which is preliminary data.</text>
</comment>
<dbReference type="RefSeq" id="WP_235844981.1">
    <property type="nucleotide sequence ID" value="NZ_SGXM01000012.1"/>
</dbReference>
<dbReference type="EMBL" id="SGXM01000012">
    <property type="protein sequence ID" value="RZT29269.1"/>
    <property type="molecule type" value="Genomic_DNA"/>
</dbReference>
<gene>
    <name evidence="2" type="ORF">EV147_4899</name>
</gene>
<accession>A0A4V2FEC2</accession>
<protein>
    <submittedName>
        <fullName evidence="2">Uncharacterized protein</fullName>
    </submittedName>
</protein>
<keyword evidence="3" id="KW-1185">Reference proteome</keyword>
<feature type="chain" id="PRO_5020243738" evidence="1">
    <location>
        <begin position="22"/>
        <end position="56"/>
    </location>
</feature>
<evidence type="ECO:0000313" key="3">
    <source>
        <dbReference type="Proteomes" id="UP000291078"/>
    </source>
</evidence>
<name>A0A4V2FEC2_9BURK</name>
<proteinExistence type="predicted"/>